<organism evidence="2 3">
    <name type="scientific">Necator americanus</name>
    <name type="common">Human hookworm</name>
    <dbReference type="NCBI Taxonomy" id="51031"/>
    <lineage>
        <taxon>Eukaryota</taxon>
        <taxon>Metazoa</taxon>
        <taxon>Ecdysozoa</taxon>
        <taxon>Nematoda</taxon>
        <taxon>Chromadorea</taxon>
        <taxon>Rhabditida</taxon>
        <taxon>Rhabditina</taxon>
        <taxon>Rhabditomorpha</taxon>
        <taxon>Strongyloidea</taxon>
        <taxon>Ancylostomatidae</taxon>
        <taxon>Bunostominae</taxon>
        <taxon>Necator</taxon>
    </lineage>
</organism>
<gene>
    <name evidence="2" type="primary">Necator_chrIII.g13052</name>
    <name evidence="2" type="ORF">RB195_012285</name>
</gene>
<dbReference type="Proteomes" id="UP001303046">
    <property type="component" value="Unassembled WGS sequence"/>
</dbReference>
<keyword evidence="3" id="KW-1185">Reference proteome</keyword>
<name>A0ABR1D6C0_NECAM</name>
<comment type="caution">
    <text evidence="2">The sequence shown here is derived from an EMBL/GenBank/DDBJ whole genome shotgun (WGS) entry which is preliminary data.</text>
</comment>
<sequence length="186" mass="21657">MIPSFYWIDHRASLSSISVVHCPMANVFNTFSFNKWADSKKEEEIDKESKKRRTEQIKRLKDRLRRERELRENGVGNGDLDLEALIEALQRGEEINDAAVEEEQPRTHHPTSYGAMDDEDILEEIRIFQKYHTEPSTAPAPTQPEIQSWIYNRRLNEASVKDDQRAGTAMNDASFKYNRIVTKMSN</sequence>
<feature type="coiled-coil region" evidence="1">
    <location>
        <begin position="47"/>
        <end position="102"/>
    </location>
</feature>
<proteinExistence type="predicted"/>
<evidence type="ECO:0000313" key="3">
    <source>
        <dbReference type="Proteomes" id="UP001303046"/>
    </source>
</evidence>
<accession>A0ABR1D6C0</accession>
<evidence type="ECO:0000256" key="1">
    <source>
        <dbReference type="SAM" id="Coils"/>
    </source>
</evidence>
<keyword evidence="1" id="KW-0175">Coiled coil</keyword>
<evidence type="ECO:0000313" key="2">
    <source>
        <dbReference type="EMBL" id="KAK6746077.1"/>
    </source>
</evidence>
<dbReference type="EMBL" id="JAVFWL010000003">
    <property type="protein sequence ID" value="KAK6746077.1"/>
    <property type="molecule type" value="Genomic_DNA"/>
</dbReference>
<reference evidence="2 3" key="1">
    <citation type="submission" date="2023-08" db="EMBL/GenBank/DDBJ databases">
        <title>A Necator americanus chromosomal reference genome.</title>
        <authorList>
            <person name="Ilik V."/>
            <person name="Petrzelkova K.J."/>
            <person name="Pardy F."/>
            <person name="Fuh T."/>
            <person name="Niatou-Singa F.S."/>
            <person name="Gouil Q."/>
            <person name="Baker L."/>
            <person name="Ritchie M.E."/>
            <person name="Jex A.R."/>
            <person name="Gazzola D."/>
            <person name="Li H."/>
            <person name="Toshio Fujiwara R."/>
            <person name="Zhan B."/>
            <person name="Aroian R.V."/>
            <person name="Pafco B."/>
            <person name="Schwarz E.M."/>
        </authorList>
    </citation>
    <scope>NUCLEOTIDE SEQUENCE [LARGE SCALE GENOMIC DNA]</scope>
    <source>
        <strain evidence="2 3">Aroian</strain>
        <tissue evidence="2">Whole animal</tissue>
    </source>
</reference>
<protein>
    <submittedName>
        <fullName evidence="2">Uncharacterized protein</fullName>
    </submittedName>
</protein>